<dbReference type="Pfam" id="PF13831">
    <property type="entry name" value="PHD_2"/>
    <property type="match status" value="1"/>
</dbReference>
<dbReference type="GO" id="GO:0005634">
    <property type="term" value="C:nucleus"/>
    <property type="evidence" value="ECO:0007669"/>
    <property type="project" value="UniProtKB-SubCell"/>
</dbReference>
<evidence type="ECO:0000256" key="12">
    <source>
        <dbReference type="SAM" id="MobiDB-lite"/>
    </source>
</evidence>
<dbReference type="InterPro" id="IPR000313">
    <property type="entry name" value="PWWP_dom"/>
</dbReference>
<evidence type="ECO:0008006" key="19">
    <source>
        <dbReference type="Google" id="ProtNLM"/>
    </source>
</evidence>
<dbReference type="SMART" id="SM00297">
    <property type="entry name" value="BROMO"/>
    <property type="match status" value="1"/>
</dbReference>
<dbReference type="Pfam" id="PF10513">
    <property type="entry name" value="EPL1"/>
    <property type="match status" value="1"/>
</dbReference>
<accession>A0A8H4QID9</accession>
<evidence type="ECO:0000256" key="11">
    <source>
        <dbReference type="PROSITE-ProRule" id="PRU00146"/>
    </source>
</evidence>
<dbReference type="Proteomes" id="UP000521872">
    <property type="component" value="Unassembled WGS sequence"/>
</dbReference>
<organism evidence="17 18">
    <name type="scientific">Agrocybe pediades</name>
    <dbReference type="NCBI Taxonomy" id="84607"/>
    <lineage>
        <taxon>Eukaryota</taxon>
        <taxon>Fungi</taxon>
        <taxon>Dikarya</taxon>
        <taxon>Basidiomycota</taxon>
        <taxon>Agaricomycotina</taxon>
        <taxon>Agaricomycetes</taxon>
        <taxon>Agaricomycetidae</taxon>
        <taxon>Agaricales</taxon>
        <taxon>Agaricineae</taxon>
        <taxon>Strophariaceae</taxon>
        <taxon>Agrocybe</taxon>
    </lineage>
</organism>
<evidence type="ECO:0000259" key="13">
    <source>
        <dbReference type="PROSITE" id="PS50014"/>
    </source>
</evidence>
<dbReference type="Pfam" id="PF00439">
    <property type="entry name" value="Bromodomain"/>
    <property type="match status" value="1"/>
</dbReference>
<dbReference type="Pfam" id="PF00855">
    <property type="entry name" value="PWWP"/>
    <property type="match status" value="1"/>
</dbReference>
<dbReference type="GO" id="GO:0006325">
    <property type="term" value="P:chromatin organization"/>
    <property type="evidence" value="ECO:0007669"/>
    <property type="project" value="UniProtKB-ARBA"/>
</dbReference>
<dbReference type="InterPro" id="IPR001487">
    <property type="entry name" value="Bromodomain"/>
</dbReference>
<proteinExistence type="predicted"/>
<dbReference type="Gene3D" id="1.20.920.10">
    <property type="entry name" value="Bromodomain-like"/>
    <property type="match status" value="1"/>
</dbReference>
<evidence type="ECO:0000256" key="1">
    <source>
        <dbReference type="ARBA" id="ARBA00004123"/>
    </source>
</evidence>
<dbReference type="AlphaFoldDB" id="A0A8H4QID9"/>
<dbReference type="PROSITE" id="PS50014">
    <property type="entry name" value="BROMODOMAIN_2"/>
    <property type="match status" value="1"/>
</dbReference>
<dbReference type="Pfam" id="PF13832">
    <property type="entry name" value="zf-HC5HC2H_2"/>
    <property type="match status" value="1"/>
</dbReference>
<dbReference type="PROSITE" id="PS50812">
    <property type="entry name" value="PWWP"/>
    <property type="match status" value="1"/>
</dbReference>
<dbReference type="PROSITE" id="PS51805">
    <property type="entry name" value="EPHD"/>
    <property type="match status" value="1"/>
</dbReference>
<dbReference type="InterPro" id="IPR050701">
    <property type="entry name" value="Histone_Mod_Regulator"/>
</dbReference>
<feature type="compositionally biased region" description="Acidic residues" evidence="12">
    <location>
        <begin position="1011"/>
        <end position="1030"/>
    </location>
</feature>
<dbReference type="InterPro" id="IPR019786">
    <property type="entry name" value="Zinc_finger_PHD-type_CS"/>
</dbReference>
<keyword evidence="4" id="KW-0677">Repeat</keyword>
<comment type="caution">
    <text evidence="17">The sequence shown here is derived from an EMBL/GenBank/DDBJ whole genome shotgun (WGS) entry which is preliminary data.</text>
</comment>
<dbReference type="PANTHER" id="PTHR13793">
    <property type="entry name" value="PHD FINGER PROTEINS"/>
    <property type="match status" value="1"/>
</dbReference>
<keyword evidence="18" id="KW-1185">Reference proteome</keyword>
<dbReference type="GO" id="GO:0008270">
    <property type="term" value="F:zinc ion binding"/>
    <property type="evidence" value="ECO:0007669"/>
    <property type="project" value="UniProtKB-KW"/>
</dbReference>
<comment type="subcellular location">
    <subcellularLocation>
        <location evidence="1">Nucleus</location>
    </subcellularLocation>
</comment>
<dbReference type="InterPro" id="IPR013083">
    <property type="entry name" value="Znf_RING/FYVE/PHD"/>
</dbReference>
<reference evidence="17 18" key="1">
    <citation type="submission" date="2019-12" db="EMBL/GenBank/DDBJ databases">
        <authorList>
            <person name="Floudas D."/>
            <person name="Bentzer J."/>
            <person name="Ahren D."/>
            <person name="Johansson T."/>
            <person name="Persson P."/>
            <person name="Tunlid A."/>
        </authorList>
    </citation>
    <scope>NUCLEOTIDE SEQUENCE [LARGE SCALE GENOMIC DNA]</scope>
    <source>
        <strain evidence="17 18">CBS 102.39</strain>
    </source>
</reference>
<dbReference type="PROSITE" id="PS01359">
    <property type="entry name" value="ZF_PHD_1"/>
    <property type="match status" value="1"/>
</dbReference>
<evidence type="ECO:0000256" key="5">
    <source>
        <dbReference type="ARBA" id="ARBA00022771"/>
    </source>
</evidence>
<feature type="compositionally biased region" description="Pro residues" evidence="12">
    <location>
        <begin position="645"/>
        <end position="654"/>
    </location>
</feature>
<evidence type="ECO:0000313" key="18">
    <source>
        <dbReference type="Proteomes" id="UP000521872"/>
    </source>
</evidence>
<dbReference type="GO" id="GO:0006357">
    <property type="term" value="P:regulation of transcription by RNA polymerase II"/>
    <property type="evidence" value="ECO:0007669"/>
    <property type="project" value="TreeGrafter"/>
</dbReference>
<feature type="compositionally biased region" description="Polar residues" evidence="12">
    <location>
        <begin position="958"/>
        <end position="971"/>
    </location>
</feature>
<name>A0A8H4QID9_9AGAR</name>
<dbReference type="SUPFAM" id="SSF47370">
    <property type="entry name" value="Bromodomain"/>
    <property type="match status" value="1"/>
</dbReference>
<dbReference type="Gene3D" id="3.30.40.10">
    <property type="entry name" value="Zinc/RING finger domain, C3HC4 (zinc finger)"/>
    <property type="match status" value="2"/>
</dbReference>
<evidence type="ECO:0000256" key="3">
    <source>
        <dbReference type="ARBA" id="ARBA00022723"/>
    </source>
</evidence>
<dbReference type="InterPro" id="IPR001965">
    <property type="entry name" value="Znf_PHD"/>
</dbReference>
<dbReference type="InterPro" id="IPR018359">
    <property type="entry name" value="Bromodomain_CS"/>
</dbReference>
<feature type="compositionally biased region" description="Basic residues" evidence="12">
    <location>
        <begin position="660"/>
        <end position="669"/>
    </location>
</feature>
<dbReference type="PROSITE" id="PS00633">
    <property type="entry name" value="BROMODOMAIN_1"/>
    <property type="match status" value="1"/>
</dbReference>
<keyword evidence="8 10" id="KW-0103">Bromodomain</keyword>
<dbReference type="SUPFAM" id="SSF57903">
    <property type="entry name" value="FYVE/PHD zinc finger"/>
    <property type="match status" value="1"/>
</dbReference>
<feature type="region of interest" description="Disordered" evidence="12">
    <location>
        <begin position="757"/>
        <end position="799"/>
    </location>
</feature>
<evidence type="ECO:0000259" key="15">
    <source>
        <dbReference type="PROSITE" id="PS50812"/>
    </source>
</evidence>
<dbReference type="PANTHER" id="PTHR13793:SF107">
    <property type="entry name" value="BROMODOMAIN-CONTAINING PROTEIN HOMOLOG"/>
    <property type="match status" value="1"/>
</dbReference>
<feature type="domain" description="PWWP" evidence="15">
    <location>
        <begin position="1070"/>
        <end position="1141"/>
    </location>
</feature>
<dbReference type="SMART" id="SM00249">
    <property type="entry name" value="PHD"/>
    <property type="match status" value="2"/>
</dbReference>
<evidence type="ECO:0000256" key="7">
    <source>
        <dbReference type="ARBA" id="ARBA00022990"/>
    </source>
</evidence>
<sequence length="1189" mass="133314">MARGNHGQASPTAASSLPKVEFQVIHDDKLKLPGGVHGKQDHSFGYNNFEHFTKPEHYIRHIEPLESDLAKTVEYDMDEQDQEWLDLVNVDRKKAQMDAVTPEGFEIIMDRLEKEWFDMTKNIPKPDFAMPSEDSTCAICDDSEGENSNAIVFCDGCNLAVHQDCYGVPYIPEGQWLCRKCTVSPENPVSCYLCPNEGGAFKQTTHGEWVHLLCAIWIPETRVANDVFMEPITGVERISKQRWKLRCSICDVREGACIQCTKPSCFVAFHATCARREKLLMPMKSVQGAEPASLTCFCDRHLPPEQQEIRAAAIQAAEGQDRAGPNASKSARAYAKTYKPGPPLVPAIIIQRIVQYITRLKIRKKQDFVQQMARYWSLKREARRGAPLLKRLHLEPWTASAGAKVLTEEEKLMRLDQLKRLRQDLVNVYHLTSLVRKREIRKQKQMEIIYEVLSGGLFPAHAALRTAFERIQGQDHNDHFKNPVSKHDVPDYFDIIKKPMCWSVIDTKLDHHQYWNLKDFRDDIELVLSNALTYNKSGTVFYKTAARIKLMAKPILDALEPFRLTHDPSSWSHLQETVPEGEASTSAEAAQEPGKQPFGDLEPPVDVLELFLSTEPVKSDLNMEVEDDPVAALFNYEFAKMKPIPVTPPTPPPAIAINPKGKKSKAKRDRKAEAERAKANKEARQLTDKATSVSTEHRNDEGAGGEGQGEGQDKEDALEKERNFQAMLDASAGFRAPRTRNALAAAVAFEAEALGGEPSSAATSAGPSHTDQISEGSRHKKRGSVVPVTQPSTPRVVDHVDDRDTFLMFNAGWIYPPDQKRGGRTTSERPPLPPPRKKQKTEHGGSISIVSTPSSENRTYQWDSIDMKPNTTEPTPMDVDDQKEPLPPQAPEIHPEEAPSASRAHSVVKDLGEVDEPLNVVTQPNGVVIIEKLDTPAIRRERNSRKKAERRKLADQGLANTDSAPASAQSGSRLSAHPPSSPRPHEHEAVESHERMIEEDTKEENSHEGFESDLSELSDVSDEWDEDGAGEQENGGTEPEPMNVVLVSPPKQPTIPTRRKKLPKGEIFEDGTIVWAKSDSYPWWPAVVHADSSSNVPSNILKVHKEKKLKRKIKLYIVQYYDKQASWQSVPRDKLQLLGEDKKLDEELLSKQKWKPSASKQLCREAYDTAIAEMDTEYVSGRPPDNANA</sequence>
<dbReference type="SMART" id="SM00293">
    <property type="entry name" value="PWWP"/>
    <property type="match status" value="1"/>
</dbReference>
<keyword evidence="3" id="KW-0479">Metal-binding</keyword>
<protein>
    <recommendedName>
        <fullName evidence="19">Peregrin</fullName>
    </recommendedName>
</protein>
<dbReference type="CDD" id="cd04369">
    <property type="entry name" value="Bromodomain"/>
    <property type="match status" value="1"/>
</dbReference>
<evidence type="ECO:0000259" key="16">
    <source>
        <dbReference type="PROSITE" id="PS51805"/>
    </source>
</evidence>
<gene>
    <name evidence="17" type="ORF">D9613_007262</name>
</gene>
<dbReference type="InterPro" id="IPR036427">
    <property type="entry name" value="Bromodomain-like_sf"/>
</dbReference>
<feature type="region of interest" description="Disordered" evidence="12">
    <location>
        <begin position="570"/>
        <end position="600"/>
    </location>
</feature>
<dbReference type="FunFam" id="3.30.40.10:FF:000008">
    <property type="entry name" value="Bromodomain containing 1, isoform CRA_a"/>
    <property type="match status" value="1"/>
</dbReference>
<feature type="compositionally biased region" description="Basic and acidic residues" evidence="12">
    <location>
        <begin position="983"/>
        <end position="1010"/>
    </location>
</feature>
<evidence type="ECO:0000259" key="14">
    <source>
        <dbReference type="PROSITE" id="PS50016"/>
    </source>
</evidence>
<evidence type="ECO:0000256" key="6">
    <source>
        <dbReference type="ARBA" id="ARBA00022833"/>
    </source>
</evidence>
<dbReference type="FunFam" id="3.30.40.10:FF:000007">
    <property type="entry name" value="Bromodomain containing 1, isoform CRA_b"/>
    <property type="match status" value="1"/>
</dbReference>
<dbReference type="PRINTS" id="PR00503">
    <property type="entry name" value="BROMODOMAIN"/>
</dbReference>
<evidence type="ECO:0000256" key="10">
    <source>
        <dbReference type="PROSITE-ProRule" id="PRU00035"/>
    </source>
</evidence>
<feature type="region of interest" description="Disordered" evidence="12">
    <location>
        <begin position="642"/>
        <end position="716"/>
    </location>
</feature>
<evidence type="ECO:0000313" key="17">
    <source>
        <dbReference type="EMBL" id="KAF4611305.1"/>
    </source>
</evidence>
<feature type="region of interest" description="Disordered" evidence="12">
    <location>
        <begin position="813"/>
        <end position="1058"/>
    </location>
</feature>
<evidence type="ECO:0000256" key="2">
    <source>
        <dbReference type="ARBA" id="ARBA00022553"/>
    </source>
</evidence>
<keyword evidence="6" id="KW-0862">Zinc</keyword>
<feature type="domain" description="PHD-type" evidence="16">
    <location>
        <begin position="188"/>
        <end position="302"/>
    </location>
</feature>
<dbReference type="SUPFAM" id="SSF63748">
    <property type="entry name" value="Tudor/PWWP/MBT"/>
    <property type="match status" value="1"/>
</dbReference>
<dbReference type="CDD" id="cd15492">
    <property type="entry name" value="PHD_BRPF_JADE_like"/>
    <property type="match status" value="1"/>
</dbReference>
<dbReference type="InterPro" id="IPR011011">
    <property type="entry name" value="Znf_FYVE_PHD"/>
</dbReference>
<evidence type="ECO:0000256" key="8">
    <source>
        <dbReference type="ARBA" id="ARBA00023117"/>
    </source>
</evidence>
<feature type="compositionally biased region" description="Polar residues" evidence="12">
    <location>
        <begin position="760"/>
        <end position="775"/>
    </location>
</feature>
<dbReference type="Gene3D" id="2.30.30.140">
    <property type="match status" value="1"/>
</dbReference>
<feature type="compositionally biased region" description="Basic and acidic residues" evidence="12">
    <location>
        <begin position="670"/>
        <end position="687"/>
    </location>
</feature>
<keyword evidence="2" id="KW-0597">Phosphoprotein</keyword>
<feature type="domain" description="Bromo" evidence="13">
    <location>
        <begin position="472"/>
        <end position="542"/>
    </location>
</feature>
<dbReference type="InterPro" id="IPR034732">
    <property type="entry name" value="EPHD"/>
</dbReference>
<dbReference type="InterPro" id="IPR019787">
    <property type="entry name" value="Znf_PHD-finger"/>
</dbReference>
<keyword evidence="9" id="KW-0539">Nucleus</keyword>
<evidence type="ECO:0000256" key="9">
    <source>
        <dbReference type="ARBA" id="ARBA00023242"/>
    </source>
</evidence>
<dbReference type="EMBL" id="JAACJL010000058">
    <property type="protein sequence ID" value="KAF4611305.1"/>
    <property type="molecule type" value="Genomic_DNA"/>
</dbReference>
<dbReference type="CDD" id="cd05839">
    <property type="entry name" value="PWWP_BRPF"/>
    <property type="match status" value="1"/>
</dbReference>
<feature type="domain" description="PHD-type" evidence="14">
    <location>
        <begin position="134"/>
        <end position="184"/>
    </location>
</feature>
<dbReference type="PROSITE" id="PS50016">
    <property type="entry name" value="ZF_PHD_2"/>
    <property type="match status" value="1"/>
</dbReference>
<dbReference type="InterPro" id="IPR019542">
    <property type="entry name" value="Enhancer_polycomb-like_N"/>
</dbReference>
<feature type="compositionally biased region" description="Polar residues" evidence="12">
    <location>
        <begin position="848"/>
        <end position="862"/>
    </location>
</feature>
<keyword evidence="7" id="KW-0007">Acetylation</keyword>
<feature type="compositionally biased region" description="Basic and acidic residues" evidence="12">
    <location>
        <begin position="931"/>
        <end position="941"/>
    </location>
</feature>
<keyword evidence="5 11" id="KW-0863">Zinc-finger</keyword>
<evidence type="ECO:0000256" key="4">
    <source>
        <dbReference type="ARBA" id="ARBA00022737"/>
    </source>
</evidence>